<reference evidence="1" key="1">
    <citation type="submission" date="2014-09" db="EMBL/GenBank/DDBJ databases">
        <authorList>
            <person name="Magalhaes I.L.F."/>
            <person name="Oliveira U."/>
            <person name="Santos F.R."/>
            <person name="Vidigal T.H.D.A."/>
            <person name="Brescovit A.D."/>
            <person name="Santos A.J."/>
        </authorList>
    </citation>
    <scope>NUCLEOTIDE SEQUENCE</scope>
    <source>
        <tissue evidence="1">Shoot tissue taken approximately 20 cm above the soil surface</tissue>
    </source>
</reference>
<protein>
    <submittedName>
        <fullName evidence="1">Uncharacterized protein</fullName>
    </submittedName>
</protein>
<accession>A0A0A9H176</accession>
<name>A0A0A9H176_ARUDO</name>
<dbReference type="AlphaFoldDB" id="A0A0A9H176"/>
<sequence length="67" mass="7646">MVARLKASISDDRGQALKPSTGRLLEAVKRATQPTDHTRRNRVTWRRLHVDLLSQLTIKEGILDIEL</sequence>
<organism evidence="1">
    <name type="scientific">Arundo donax</name>
    <name type="common">Giant reed</name>
    <name type="synonym">Donax arundinaceus</name>
    <dbReference type="NCBI Taxonomy" id="35708"/>
    <lineage>
        <taxon>Eukaryota</taxon>
        <taxon>Viridiplantae</taxon>
        <taxon>Streptophyta</taxon>
        <taxon>Embryophyta</taxon>
        <taxon>Tracheophyta</taxon>
        <taxon>Spermatophyta</taxon>
        <taxon>Magnoliopsida</taxon>
        <taxon>Liliopsida</taxon>
        <taxon>Poales</taxon>
        <taxon>Poaceae</taxon>
        <taxon>PACMAD clade</taxon>
        <taxon>Arundinoideae</taxon>
        <taxon>Arundineae</taxon>
        <taxon>Arundo</taxon>
    </lineage>
</organism>
<reference evidence="1" key="2">
    <citation type="journal article" date="2015" name="Data Brief">
        <title>Shoot transcriptome of the giant reed, Arundo donax.</title>
        <authorList>
            <person name="Barrero R.A."/>
            <person name="Guerrero F.D."/>
            <person name="Moolhuijzen P."/>
            <person name="Goolsby J.A."/>
            <person name="Tidwell J."/>
            <person name="Bellgard S.E."/>
            <person name="Bellgard M.I."/>
        </authorList>
    </citation>
    <scope>NUCLEOTIDE SEQUENCE</scope>
    <source>
        <tissue evidence="1">Shoot tissue taken approximately 20 cm above the soil surface</tissue>
    </source>
</reference>
<proteinExistence type="predicted"/>
<evidence type="ECO:0000313" key="1">
    <source>
        <dbReference type="EMBL" id="JAE30532.1"/>
    </source>
</evidence>
<dbReference type="EMBL" id="GBRH01167364">
    <property type="protein sequence ID" value="JAE30532.1"/>
    <property type="molecule type" value="Transcribed_RNA"/>
</dbReference>